<keyword evidence="3" id="KW-0479">Metal-binding</keyword>
<dbReference type="InterPro" id="IPR035500">
    <property type="entry name" value="NHR-like_dom_sf"/>
</dbReference>
<keyword evidence="8" id="KW-0804">Transcription</keyword>
<keyword evidence="13" id="KW-1185">Reference proteome</keyword>
<evidence type="ECO:0000313" key="12">
    <source>
        <dbReference type="EMBL" id="UYV68818.1"/>
    </source>
</evidence>
<gene>
    <name evidence="12" type="ORF">LAZ67_6001015</name>
</gene>
<dbReference type="EMBL" id="CP092868">
    <property type="protein sequence ID" value="UYV68818.1"/>
    <property type="molecule type" value="Genomic_DNA"/>
</dbReference>
<proteinExistence type="inferred from homology"/>
<evidence type="ECO:0000256" key="1">
    <source>
        <dbReference type="ARBA" id="ARBA00004123"/>
    </source>
</evidence>
<dbReference type="PRINTS" id="PR00546">
    <property type="entry name" value="THYROIDHORMR"/>
</dbReference>
<feature type="domain" description="NR LBD" evidence="11">
    <location>
        <begin position="141"/>
        <end position="388"/>
    </location>
</feature>
<dbReference type="InterPro" id="IPR000536">
    <property type="entry name" value="Nucl_hrmn_rcpt_lig-bd"/>
</dbReference>
<evidence type="ECO:0000256" key="3">
    <source>
        <dbReference type="ARBA" id="ARBA00022723"/>
    </source>
</evidence>
<name>A0ABY6KM47_9ARAC</name>
<keyword evidence="5" id="KW-0862">Zinc</keyword>
<protein>
    <submittedName>
        <fullName evidence="12">RORB</fullName>
    </submittedName>
</protein>
<comment type="subcellular location">
    <subcellularLocation>
        <location evidence="1">Nucleus</location>
    </subcellularLocation>
</comment>
<dbReference type="PRINTS" id="PR00398">
    <property type="entry name" value="STRDHORMONER"/>
</dbReference>
<evidence type="ECO:0000256" key="6">
    <source>
        <dbReference type="ARBA" id="ARBA00023015"/>
    </source>
</evidence>
<evidence type="ECO:0000256" key="2">
    <source>
        <dbReference type="ARBA" id="ARBA00008092"/>
    </source>
</evidence>
<accession>A0ABY6KM47</accession>
<feature type="compositionally biased region" description="Polar residues" evidence="10">
    <location>
        <begin position="25"/>
        <end position="50"/>
    </location>
</feature>
<keyword evidence="6" id="KW-0805">Transcription regulation</keyword>
<dbReference type="PROSITE" id="PS51843">
    <property type="entry name" value="NR_LBD"/>
    <property type="match status" value="1"/>
</dbReference>
<dbReference type="Proteomes" id="UP001235939">
    <property type="component" value="Chromosome 06"/>
</dbReference>
<evidence type="ECO:0000313" key="13">
    <source>
        <dbReference type="Proteomes" id="UP001235939"/>
    </source>
</evidence>
<keyword evidence="7" id="KW-0238">DNA-binding</keyword>
<dbReference type="PANTHER" id="PTHR45805:SF2">
    <property type="entry name" value="NUCLEAR HORMONE RECEPTOR HR3-RELATED"/>
    <property type="match status" value="1"/>
</dbReference>
<reference evidence="12 13" key="1">
    <citation type="submission" date="2022-01" db="EMBL/GenBank/DDBJ databases">
        <title>A chromosomal length assembly of Cordylochernes scorpioides.</title>
        <authorList>
            <person name="Zeh D."/>
            <person name="Zeh J."/>
        </authorList>
    </citation>
    <scope>NUCLEOTIDE SEQUENCE [LARGE SCALE GENOMIC DNA]</scope>
    <source>
        <strain evidence="12">IN4F17</strain>
        <tissue evidence="12">Whole Body</tissue>
    </source>
</reference>
<evidence type="ECO:0000256" key="7">
    <source>
        <dbReference type="ARBA" id="ARBA00023125"/>
    </source>
</evidence>
<dbReference type="PANTHER" id="PTHR45805">
    <property type="entry name" value="NUCLEAR HORMONE RECEPTOR HR3-RELATED"/>
    <property type="match status" value="1"/>
</dbReference>
<dbReference type="Pfam" id="PF00104">
    <property type="entry name" value="Hormone_recep"/>
    <property type="match status" value="1"/>
</dbReference>
<evidence type="ECO:0000256" key="4">
    <source>
        <dbReference type="ARBA" id="ARBA00022771"/>
    </source>
</evidence>
<evidence type="ECO:0000256" key="8">
    <source>
        <dbReference type="ARBA" id="ARBA00023163"/>
    </source>
</evidence>
<sequence>MSKKQREKVESEVRYHQAQLVRPQQAPSSTPTTEASPDSSVFDQQPSSTNQLVPYVNGAGGGYVYNGDLASYAAPPNGYSYASAASPQTVTFELGNSDFADSTTFDQQHHLDSTSDTNSLLMAIAPGSSGVPLEPQECKRIIDMFSKTVTNAHSRTCLMSTEQIQELISKGQDITQVMFFKNTTQEQLWLDTAQRLTELIQQIIEFAKMIPGFMKISQDDQILLLKAGSFELCLLRMTRYYDPMTGGVLYGQTLMPLDVFMTTDTSEMKLVSKIMEFAKEMTEMKLTPTELGLFSAYVLISPDRQGLRNTSDILKLNQYILRALRCEVEKTHKYSLETLLSKEAQLQELSGLYLDALAKFKRTMPNVNFPDLHKELFPTDTAVIKFEL</sequence>
<organism evidence="12 13">
    <name type="scientific">Cordylochernes scorpioides</name>
    <dbReference type="NCBI Taxonomy" id="51811"/>
    <lineage>
        <taxon>Eukaryota</taxon>
        <taxon>Metazoa</taxon>
        <taxon>Ecdysozoa</taxon>
        <taxon>Arthropoda</taxon>
        <taxon>Chelicerata</taxon>
        <taxon>Arachnida</taxon>
        <taxon>Pseudoscorpiones</taxon>
        <taxon>Cheliferoidea</taxon>
        <taxon>Chernetidae</taxon>
        <taxon>Cordylochernes</taxon>
    </lineage>
</organism>
<keyword evidence="4" id="KW-0863">Zinc-finger</keyword>
<evidence type="ECO:0000259" key="11">
    <source>
        <dbReference type="PROSITE" id="PS51843"/>
    </source>
</evidence>
<keyword evidence="9" id="KW-0675">Receptor</keyword>
<dbReference type="Gene3D" id="1.10.565.10">
    <property type="entry name" value="Retinoid X Receptor"/>
    <property type="match status" value="1"/>
</dbReference>
<evidence type="ECO:0000256" key="9">
    <source>
        <dbReference type="ARBA" id="ARBA00023170"/>
    </source>
</evidence>
<dbReference type="SMART" id="SM00430">
    <property type="entry name" value="HOLI"/>
    <property type="match status" value="1"/>
</dbReference>
<evidence type="ECO:0000256" key="5">
    <source>
        <dbReference type="ARBA" id="ARBA00022833"/>
    </source>
</evidence>
<feature type="region of interest" description="Disordered" evidence="10">
    <location>
        <begin position="1"/>
        <end position="50"/>
    </location>
</feature>
<comment type="similarity">
    <text evidence="2">Belongs to the nuclear hormone receptor family. NR1 subfamily.</text>
</comment>
<dbReference type="SUPFAM" id="SSF48508">
    <property type="entry name" value="Nuclear receptor ligand-binding domain"/>
    <property type="match status" value="1"/>
</dbReference>
<dbReference type="InterPro" id="IPR001728">
    <property type="entry name" value="ThyrH_rcpt"/>
</dbReference>
<evidence type="ECO:0000256" key="10">
    <source>
        <dbReference type="SAM" id="MobiDB-lite"/>
    </source>
</evidence>
<dbReference type="InterPro" id="IPR001723">
    <property type="entry name" value="Nuclear_hrmn_rcpt"/>
</dbReference>